<keyword evidence="8 9" id="KW-0456">Lyase</keyword>
<dbReference type="AlphaFoldDB" id="A0A1I2MEU9"/>
<dbReference type="EC" id="4.2.1.8" evidence="5 9"/>
<protein>
    <recommendedName>
        <fullName evidence="5 9">Mannonate dehydratase</fullName>
        <ecNumber evidence="5 9">4.2.1.8</ecNumber>
    </recommendedName>
    <alternativeName>
        <fullName evidence="9">D-mannonate hydro-lyase</fullName>
    </alternativeName>
</protein>
<proteinExistence type="inferred from homology"/>
<organism evidence="10 11">
    <name type="scientific">Planifilum fulgidum</name>
    <dbReference type="NCBI Taxonomy" id="201973"/>
    <lineage>
        <taxon>Bacteria</taxon>
        <taxon>Bacillati</taxon>
        <taxon>Bacillota</taxon>
        <taxon>Bacilli</taxon>
        <taxon>Bacillales</taxon>
        <taxon>Thermoactinomycetaceae</taxon>
        <taxon>Planifilum</taxon>
    </lineage>
</organism>
<dbReference type="PANTHER" id="PTHR30387">
    <property type="entry name" value="MANNONATE DEHYDRATASE"/>
    <property type="match status" value="1"/>
</dbReference>
<dbReference type="GO" id="GO:0008198">
    <property type="term" value="F:ferrous iron binding"/>
    <property type="evidence" value="ECO:0007669"/>
    <property type="project" value="TreeGrafter"/>
</dbReference>
<evidence type="ECO:0000313" key="11">
    <source>
        <dbReference type="Proteomes" id="UP000198661"/>
    </source>
</evidence>
<evidence type="ECO:0000256" key="3">
    <source>
        <dbReference type="ARBA" id="ARBA00004892"/>
    </source>
</evidence>
<comment type="similarity">
    <text evidence="4 9">Belongs to the mannonate dehydratase family.</text>
</comment>
<evidence type="ECO:0000256" key="8">
    <source>
        <dbReference type="ARBA" id="ARBA00023239"/>
    </source>
</evidence>
<dbReference type="InterPro" id="IPR036237">
    <property type="entry name" value="Xyl_isomerase-like_sf"/>
</dbReference>
<evidence type="ECO:0000256" key="4">
    <source>
        <dbReference type="ARBA" id="ARBA00007389"/>
    </source>
</evidence>
<evidence type="ECO:0000313" key="10">
    <source>
        <dbReference type="EMBL" id="SFF89992.1"/>
    </source>
</evidence>
<dbReference type="RefSeq" id="WP_092036972.1">
    <property type="nucleotide sequence ID" value="NZ_FOOK01000008.1"/>
</dbReference>
<sequence>MRMVFRWFGVGNDTVTLEQIRQIPGVEGVVWALHRIPAGEEWPMEEIQKVKKQAEEYGLHAEVVESLNVHEDIKLGLPTRDRYIENYQKTMEKLAAVGVKVICYNFMVAFDWIRTDFNKKLEDGSRALFYEHAKINRIDPLKLAEMYSQKYTLPGWDPKRPKEQLAALIERYRRLTEEELWENLRYFLEAIIPVAEKLGIRMAIHPDDPPWSVFGLPRIMKNREDLRRLTRLVDSPCNGITLCSGALGADPANDVAGMVREFADRIPFAHIRNVKICGNGDFVETSHRDGSLDLYEVVKAYHDCGYKGYVRPDHGRQIWGERGRPGYGLYDRALGIMYLWGLWDALEKGGKR</sequence>
<dbReference type="NCBIfam" id="NF003027">
    <property type="entry name" value="PRK03906.1"/>
    <property type="match status" value="1"/>
</dbReference>
<evidence type="ECO:0000256" key="9">
    <source>
        <dbReference type="HAMAP-Rule" id="MF_00106"/>
    </source>
</evidence>
<dbReference type="HAMAP" id="MF_00106">
    <property type="entry name" value="UxuA"/>
    <property type="match status" value="1"/>
</dbReference>
<gene>
    <name evidence="9" type="primary">uxuA</name>
    <name evidence="10" type="ORF">SAMN04488025_10816</name>
</gene>
<evidence type="ECO:0000256" key="7">
    <source>
        <dbReference type="ARBA" id="ARBA00023211"/>
    </source>
</evidence>
<dbReference type="EMBL" id="FOOK01000008">
    <property type="protein sequence ID" value="SFF89992.1"/>
    <property type="molecule type" value="Genomic_DNA"/>
</dbReference>
<keyword evidence="6 9" id="KW-0408">Iron</keyword>
<dbReference type="SUPFAM" id="SSF51658">
    <property type="entry name" value="Xylose isomerase-like"/>
    <property type="match status" value="1"/>
</dbReference>
<dbReference type="InterPro" id="IPR004628">
    <property type="entry name" value="Man_deHydtase"/>
</dbReference>
<evidence type="ECO:0000256" key="6">
    <source>
        <dbReference type="ARBA" id="ARBA00023004"/>
    </source>
</evidence>
<dbReference type="OrthoDB" id="9780250at2"/>
<accession>A0A1I2MEU9</accession>
<dbReference type="UniPathway" id="UPA00246"/>
<reference evidence="11" key="1">
    <citation type="submission" date="2016-10" db="EMBL/GenBank/DDBJ databases">
        <authorList>
            <person name="Varghese N."/>
            <person name="Submissions S."/>
        </authorList>
    </citation>
    <scope>NUCLEOTIDE SEQUENCE [LARGE SCALE GENOMIC DNA]</scope>
    <source>
        <strain evidence="11">DSM 44945</strain>
    </source>
</reference>
<dbReference type="Proteomes" id="UP000198661">
    <property type="component" value="Unassembled WGS sequence"/>
</dbReference>
<dbReference type="GO" id="GO:0030145">
    <property type="term" value="F:manganese ion binding"/>
    <property type="evidence" value="ECO:0007669"/>
    <property type="project" value="TreeGrafter"/>
</dbReference>
<comment type="catalytic activity">
    <reaction evidence="1 9">
        <text>D-mannonate = 2-dehydro-3-deoxy-D-gluconate + H2O</text>
        <dbReference type="Rhea" id="RHEA:20097"/>
        <dbReference type="ChEBI" id="CHEBI:15377"/>
        <dbReference type="ChEBI" id="CHEBI:17767"/>
        <dbReference type="ChEBI" id="CHEBI:57990"/>
        <dbReference type="EC" id="4.2.1.8"/>
    </reaction>
</comment>
<keyword evidence="7 9" id="KW-0464">Manganese</keyword>
<evidence type="ECO:0000256" key="5">
    <source>
        <dbReference type="ARBA" id="ARBA00012927"/>
    </source>
</evidence>
<dbReference type="STRING" id="201973.SAMN04488025_10816"/>
<name>A0A1I2MEU9_9BACL</name>
<dbReference type="Pfam" id="PF03786">
    <property type="entry name" value="UxuA"/>
    <property type="match status" value="1"/>
</dbReference>
<evidence type="ECO:0000256" key="1">
    <source>
        <dbReference type="ARBA" id="ARBA00001794"/>
    </source>
</evidence>
<dbReference type="Gene3D" id="3.20.20.150">
    <property type="entry name" value="Divalent-metal-dependent TIM barrel enzymes"/>
    <property type="match status" value="1"/>
</dbReference>
<dbReference type="GO" id="GO:0008927">
    <property type="term" value="F:mannonate dehydratase activity"/>
    <property type="evidence" value="ECO:0007669"/>
    <property type="project" value="UniProtKB-UniRule"/>
</dbReference>
<evidence type="ECO:0000256" key="2">
    <source>
        <dbReference type="ARBA" id="ARBA00002713"/>
    </source>
</evidence>
<dbReference type="PANTHER" id="PTHR30387:SF2">
    <property type="entry name" value="MANNONATE DEHYDRATASE"/>
    <property type="match status" value="1"/>
</dbReference>
<dbReference type="PIRSF" id="PIRSF016049">
    <property type="entry name" value="Man_dehyd"/>
    <property type="match status" value="1"/>
</dbReference>
<dbReference type="NCBIfam" id="TIGR00695">
    <property type="entry name" value="uxuA"/>
    <property type="match status" value="1"/>
</dbReference>
<comment type="cofactor">
    <cofactor evidence="9">
        <name>Fe(2+)</name>
        <dbReference type="ChEBI" id="CHEBI:29033"/>
    </cofactor>
    <cofactor evidence="9">
        <name>Mn(2+)</name>
        <dbReference type="ChEBI" id="CHEBI:29035"/>
    </cofactor>
</comment>
<comment type="function">
    <text evidence="2 9">Catalyzes the dehydration of D-mannonate.</text>
</comment>
<keyword evidence="11" id="KW-1185">Reference proteome</keyword>
<comment type="pathway">
    <text evidence="3 9">Carbohydrate metabolism; pentose and glucuronate interconversion.</text>
</comment>
<dbReference type="GO" id="GO:0042840">
    <property type="term" value="P:D-glucuronate catabolic process"/>
    <property type="evidence" value="ECO:0007669"/>
    <property type="project" value="TreeGrafter"/>
</dbReference>